<proteinExistence type="predicted"/>
<accession>A0A385FV35</accession>
<sequence>MDGAHVAGLAAKVHRHHYLGQTSFLFGLQQFTFERLGAEVIGNGIDIDEIDPGATIEAAVGRCHEGVGAGPEPVTRPQSQRQTGDVQGRRGVADRNGMLGSAVIKHRLLEAGDGRSLGQKI</sequence>
<reference evidence="2" key="1">
    <citation type="submission" date="2018-07" db="EMBL/GenBank/DDBJ databases">
        <title>Functional screening for triclosan resistance in a wastewater metagenome and isolates of Escherichia coli and Enterococcus spp. from a large Canadian healthcare region.</title>
        <authorList>
            <person name="Cameron A."/>
            <person name="Barbieri R."/>
            <person name="Read R.R."/>
            <person name="Church D.L."/>
            <person name="Adator E.H."/>
            <person name="McAllister T.A."/>
        </authorList>
    </citation>
    <scope>NUCLEOTIDE SEQUENCE</scope>
</reference>
<gene>
    <name evidence="2" type="ORF">TRI15_00031</name>
</gene>
<dbReference type="AlphaFoldDB" id="A0A385FV35"/>
<dbReference type="EMBL" id="MH687384">
    <property type="protein sequence ID" value="AXV45528.1"/>
    <property type="molecule type" value="Genomic_DNA"/>
</dbReference>
<evidence type="ECO:0000256" key="1">
    <source>
        <dbReference type="SAM" id="MobiDB-lite"/>
    </source>
</evidence>
<name>A0A385FV35_9ZZZZ</name>
<evidence type="ECO:0000313" key="2">
    <source>
        <dbReference type="EMBL" id="AXV45528.1"/>
    </source>
</evidence>
<feature type="compositionally biased region" description="Polar residues" evidence="1">
    <location>
        <begin position="76"/>
        <end position="85"/>
    </location>
</feature>
<feature type="region of interest" description="Disordered" evidence="1">
    <location>
        <begin position="66"/>
        <end position="93"/>
    </location>
</feature>
<protein>
    <submittedName>
        <fullName evidence="2">Uncharacterized protein</fullName>
    </submittedName>
</protein>
<organism evidence="2">
    <name type="scientific">uncultured organism</name>
    <dbReference type="NCBI Taxonomy" id="155900"/>
    <lineage>
        <taxon>unclassified sequences</taxon>
        <taxon>environmental samples</taxon>
    </lineage>
</organism>